<dbReference type="GO" id="GO:0005811">
    <property type="term" value="C:lipid droplet"/>
    <property type="evidence" value="ECO:0007669"/>
    <property type="project" value="TreeGrafter"/>
</dbReference>
<comment type="subcellular location">
    <subcellularLocation>
        <location evidence="1">Membrane</location>
        <topology evidence="1">Multi-pass membrane protein</topology>
    </subcellularLocation>
</comment>
<dbReference type="AlphaFoldDB" id="A0AAV2P8Q6"/>
<dbReference type="CDD" id="cd05339">
    <property type="entry name" value="17beta-HSDXI-like_SDR_c"/>
    <property type="match status" value="1"/>
</dbReference>
<dbReference type="PROSITE" id="PS00061">
    <property type="entry name" value="ADH_SHORT"/>
    <property type="match status" value="1"/>
</dbReference>
<dbReference type="InterPro" id="IPR020904">
    <property type="entry name" value="Sc_DH/Rdtase_CS"/>
</dbReference>
<evidence type="ECO:0000256" key="5">
    <source>
        <dbReference type="ARBA" id="ARBA00022989"/>
    </source>
</evidence>
<evidence type="ECO:0000256" key="11">
    <source>
        <dbReference type="ARBA" id="ARBA00082544"/>
    </source>
</evidence>
<evidence type="ECO:0000256" key="1">
    <source>
        <dbReference type="ARBA" id="ARBA00004141"/>
    </source>
</evidence>
<keyword evidence="6" id="KW-0560">Oxidoreductase</keyword>
<dbReference type="GO" id="GO:0052650">
    <property type="term" value="F:all-trans-retinol dehydrogenase (NADP+) activity"/>
    <property type="evidence" value="ECO:0007669"/>
    <property type="project" value="UniProtKB-ARBA"/>
</dbReference>
<organism evidence="14 15">
    <name type="scientific">Lasius platythorax</name>
    <dbReference type="NCBI Taxonomy" id="488582"/>
    <lineage>
        <taxon>Eukaryota</taxon>
        <taxon>Metazoa</taxon>
        <taxon>Ecdysozoa</taxon>
        <taxon>Arthropoda</taxon>
        <taxon>Hexapoda</taxon>
        <taxon>Insecta</taxon>
        <taxon>Pterygota</taxon>
        <taxon>Neoptera</taxon>
        <taxon>Endopterygota</taxon>
        <taxon>Hymenoptera</taxon>
        <taxon>Apocrita</taxon>
        <taxon>Aculeata</taxon>
        <taxon>Formicoidea</taxon>
        <taxon>Formicidae</taxon>
        <taxon>Formicinae</taxon>
        <taxon>Lasius</taxon>
        <taxon>Lasius</taxon>
    </lineage>
</organism>
<dbReference type="PRINTS" id="PR00080">
    <property type="entry name" value="SDRFAMILY"/>
</dbReference>
<keyword evidence="3 13" id="KW-0812">Transmembrane</keyword>
<evidence type="ECO:0000256" key="2">
    <source>
        <dbReference type="ARBA" id="ARBA00006484"/>
    </source>
</evidence>
<name>A0AAV2P8Q6_9HYME</name>
<dbReference type="Proteomes" id="UP001497644">
    <property type="component" value="Chromosome 8"/>
</dbReference>
<evidence type="ECO:0000256" key="10">
    <source>
        <dbReference type="ARBA" id="ARBA00068717"/>
    </source>
</evidence>
<evidence type="ECO:0000256" key="3">
    <source>
        <dbReference type="ARBA" id="ARBA00022692"/>
    </source>
</evidence>
<dbReference type="PANTHER" id="PTHR24322">
    <property type="entry name" value="PKSB"/>
    <property type="match status" value="1"/>
</dbReference>
<proteinExistence type="inferred from homology"/>
<dbReference type="Gene3D" id="3.40.50.720">
    <property type="entry name" value="NAD(P)-binding Rossmann-like Domain"/>
    <property type="match status" value="1"/>
</dbReference>
<keyword evidence="8 13" id="KW-0472">Membrane</keyword>
<evidence type="ECO:0000256" key="8">
    <source>
        <dbReference type="ARBA" id="ARBA00023136"/>
    </source>
</evidence>
<gene>
    <name evidence="14" type="ORF">LPLAT_LOCUS13108</name>
</gene>
<dbReference type="PANTHER" id="PTHR24322:SF736">
    <property type="entry name" value="RETINOL DEHYDROGENASE 10"/>
    <property type="match status" value="1"/>
</dbReference>
<protein>
    <recommendedName>
        <fullName evidence="10">Short-chain dehydrogenase/reductase 3</fullName>
    </recommendedName>
    <alternativeName>
        <fullName evidence="11">Retinal short-chain dehydrogenase/reductase 1</fullName>
    </alternativeName>
</protein>
<keyword evidence="7" id="KW-0443">Lipid metabolism</keyword>
<evidence type="ECO:0000313" key="14">
    <source>
        <dbReference type="EMBL" id="CAL1687949.1"/>
    </source>
</evidence>
<dbReference type="EMBL" id="OZ034831">
    <property type="protein sequence ID" value="CAL1687949.1"/>
    <property type="molecule type" value="Genomic_DNA"/>
</dbReference>
<comment type="similarity">
    <text evidence="2 12">Belongs to the short-chain dehydrogenases/reductases (SDR) family.</text>
</comment>
<evidence type="ECO:0000313" key="15">
    <source>
        <dbReference type="Proteomes" id="UP001497644"/>
    </source>
</evidence>
<evidence type="ECO:0000256" key="12">
    <source>
        <dbReference type="RuleBase" id="RU000363"/>
    </source>
</evidence>
<feature type="transmembrane region" description="Helical" evidence="13">
    <location>
        <begin position="46"/>
        <end position="64"/>
    </location>
</feature>
<evidence type="ECO:0000256" key="13">
    <source>
        <dbReference type="SAM" id="Phobius"/>
    </source>
</evidence>
<dbReference type="InterPro" id="IPR036291">
    <property type="entry name" value="NAD(P)-bd_dom_sf"/>
</dbReference>
<comment type="function">
    <text evidence="9">Catalyzes the reduction of all-trans-retinal to all-trans-retinol in the presence of NADPH.</text>
</comment>
<dbReference type="InterPro" id="IPR002347">
    <property type="entry name" value="SDR_fam"/>
</dbReference>
<evidence type="ECO:0000256" key="6">
    <source>
        <dbReference type="ARBA" id="ARBA00023002"/>
    </source>
</evidence>
<keyword evidence="5 13" id="KW-1133">Transmembrane helix</keyword>
<dbReference type="FunFam" id="3.40.50.720:FF:000131">
    <property type="entry name" value="Short-chain dehydrogenase/reductase 3"/>
    <property type="match status" value="1"/>
</dbReference>
<dbReference type="PRINTS" id="PR00081">
    <property type="entry name" value="GDHRDH"/>
</dbReference>
<accession>A0AAV2P8Q6</accession>
<sequence>MLYRMTTRIRKFQFRFGHQIERRLIHDRRILDGDNNQIIMTKIYDGLLLLAEILFLIFKVLYFICESICTMFIPVTRKSVTGEIVLVTGAGHGIGKELAINYATLGATVVCWDINEGTNKQTMNEIKQMGKHSVYAYRCNVADREEVFKIAEKVRREVGDVTILVNNAGIAYAKKLLDQSVDEIVRVIDVNMISHYWTLRAFLPSMIEKNRGHVVAISSMAGLMGATHGTVYCATKSAIKALMEAISDELRTYSNKKSLIKFTTVYPSLILTGIAKKPRTRFTCVMEGIAPQKAAALIIDAQRQNLKETTIPSHWLPILYAARILPNKVVNCIWDFLDIGVDAED</sequence>
<keyword evidence="4" id="KW-0521">NADP</keyword>
<evidence type="ECO:0000256" key="7">
    <source>
        <dbReference type="ARBA" id="ARBA00023098"/>
    </source>
</evidence>
<evidence type="ECO:0000256" key="9">
    <source>
        <dbReference type="ARBA" id="ARBA00059620"/>
    </source>
</evidence>
<reference evidence="14" key="1">
    <citation type="submission" date="2024-04" db="EMBL/GenBank/DDBJ databases">
        <authorList>
            <consortium name="Molecular Ecology Group"/>
        </authorList>
    </citation>
    <scope>NUCLEOTIDE SEQUENCE</scope>
</reference>
<dbReference type="Pfam" id="PF00106">
    <property type="entry name" value="adh_short"/>
    <property type="match status" value="1"/>
</dbReference>
<evidence type="ECO:0000256" key="4">
    <source>
        <dbReference type="ARBA" id="ARBA00022857"/>
    </source>
</evidence>
<dbReference type="SUPFAM" id="SSF51735">
    <property type="entry name" value="NAD(P)-binding Rossmann-fold domains"/>
    <property type="match status" value="1"/>
</dbReference>
<keyword evidence="15" id="KW-1185">Reference proteome</keyword>
<dbReference type="GO" id="GO:0016020">
    <property type="term" value="C:membrane"/>
    <property type="evidence" value="ECO:0007669"/>
    <property type="project" value="UniProtKB-SubCell"/>
</dbReference>